<reference evidence="5 6" key="1">
    <citation type="submission" date="2018-07" db="EMBL/GenBank/DDBJ databases">
        <title>Genomic Encyclopedia of Type Strains, Phase III (KMG-III): the genomes of soil and plant-associated and newly described type strains.</title>
        <authorList>
            <person name="Whitman W."/>
        </authorList>
    </citation>
    <scope>NUCLEOTIDE SEQUENCE [LARGE SCALE GENOMIC DNA]</scope>
    <source>
        <strain evidence="5 6">CECT 7506</strain>
    </source>
</reference>
<dbReference type="InterPro" id="IPR007310">
    <property type="entry name" value="Aerobactin_biosyn_IucA/IucC_N"/>
</dbReference>
<evidence type="ECO:0000256" key="1">
    <source>
        <dbReference type="ARBA" id="ARBA00004924"/>
    </source>
</evidence>
<dbReference type="PANTHER" id="PTHR34384">
    <property type="entry name" value="L-2,3-DIAMINOPROPANOATE--CITRATE LIGASE"/>
    <property type="match status" value="1"/>
</dbReference>
<name>A0A368VS35_9BACL</name>
<dbReference type="RefSeq" id="WP_114383228.1">
    <property type="nucleotide sequence ID" value="NZ_QPJD01000018.1"/>
</dbReference>
<evidence type="ECO:0000259" key="3">
    <source>
        <dbReference type="Pfam" id="PF04183"/>
    </source>
</evidence>
<gene>
    <name evidence="5" type="ORF">DFP97_11882</name>
</gene>
<dbReference type="InterPro" id="IPR022770">
    <property type="entry name" value="IucA/IucC-like_C"/>
</dbReference>
<dbReference type="GO" id="GO:0016881">
    <property type="term" value="F:acid-amino acid ligase activity"/>
    <property type="evidence" value="ECO:0007669"/>
    <property type="project" value="UniProtKB-ARBA"/>
</dbReference>
<evidence type="ECO:0000313" key="6">
    <source>
        <dbReference type="Proteomes" id="UP000252415"/>
    </source>
</evidence>
<accession>A0A368VS35</accession>
<dbReference type="AlphaFoldDB" id="A0A368VS35"/>
<dbReference type="Pfam" id="PF04183">
    <property type="entry name" value="IucA_IucC"/>
    <property type="match status" value="1"/>
</dbReference>
<dbReference type="GO" id="GO:0019290">
    <property type="term" value="P:siderophore biosynthetic process"/>
    <property type="evidence" value="ECO:0007669"/>
    <property type="project" value="InterPro"/>
</dbReference>
<dbReference type="Pfam" id="PF06276">
    <property type="entry name" value="FhuF"/>
    <property type="match status" value="1"/>
</dbReference>
<keyword evidence="6" id="KW-1185">Reference proteome</keyword>
<protein>
    <submittedName>
        <fullName evidence="5">Siderophore synthetase component</fullName>
    </submittedName>
</protein>
<organism evidence="5 6">
    <name type="scientific">Paenibacillus prosopidis</name>
    <dbReference type="NCBI Taxonomy" id="630520"/>
    <lineage>
        <taxon>Bacteria</taxon>
        <taxon>Bacillati</taxon>
        <taxon>Bacillota</taxon>
        <taxon>Bacilli</taxon>
        <taxon>Bacillales</taxon>
        <taxon>Paenibacillaceae</taxon>
        <taxon>Paenibacillus</taxon>
    </lineage>
</organism>
<dbReference type="PANTHER" id="PTHR34384:SF6">
    <property type="entry name" value="STAPHYLOFERRIN B SYNTHASE"/>
    <property type="match status" value="1"/>
</dbReference>
<dbReference type="InterPro" id="IPR037455">
    <property type="entry name" value="LucA/IucC-like"/>
</dbReference>
<dbReference type="EMBL" id="QPJD01000018">
    <property type="protein sequence ID" value="RCW42253.1"/>
    <property type="molecule type" value="Genomic_DNA"/>
</dbReference>
<sequence length="648" mass="72311">MIDWVTVRGEDEGITGMRSDHALAQASSDVLTDLINALLAEELLSEDGNGRAAAVSELPPPLRGAYLANDAGSPKKLVFHREVRGREDYSLLIPVEAAFHQTYFFRGGDRVIQAKSGKNGNVTLRSLDLEALLEVLAECWNESLAAKYDYTHFFEQIRLSASHKALSLQAQTSNGGRPPVFPAPLLELEQWSALRDRPFHPAAKAKEGWDDKEYVRYSAEYGGTFPLQWIALRRDVMLSGDGAEGQEPADFLLSAEERGRLKAAFERLGLSRDNYAALPVHPWQMERLLPRELERELEAGVYVPLGIASGEYAATSSARSLAPPGGGQHVKVPLGIVSLGAIRSLPALYMTNGDRGQRLLHRLRAVDETLSGRLFLCDETAWWAYLPIAGDWFDDRPRHLSCQIRRYPGHLLSNQTIQLVPMSAFSVYEAGAEGHLFDSWMELRGMQRGAKSVLQLFGELCGEYLNLCMRMLRFGVLPEVHGQNVLLVLDQGKPAGLLLRDHDTVRLHIPWLTRYGIADPEYIVKPDRPNSLYNETPEQLLFYLQTLGIQVSLYAIAESLARCYRMEEDSLWQVMRGSLEHAVSCAGWPDEDRKTVEELLFEKETWPWKQIVTPLLKQQGGPGGSMPSGSGLAPNPFIKLSNRGLTVK</sequence>
<comment type="pathway">
    <text evidence="1">Siderophore biosynthesis.</text>
</comment>
<dbReference type="Proteomes" id="UP000252415">
    <property type="component" value="Unassembled WGS sequence"/>
</dbReference>
<proteinExistence type="inferred from homology"/>
<feature type="domain" description="Aerobactin siderophore biosynthesis IucA/IucC N-terminal" evidence="3">
    <location>
        <begin position="185"/>
        <end position="424"/>
    </location>
</feature>
<comment type="similarity">
    <text evidence="2">Belongs to the IucA/IucC family.</text>
</comment>
<evidence type="ECO:0000256" key="2">
    <source>
        <dbReference type="ARBA" id="ARBA00007832"/>
    </source>
</evidence>
<evidence type="ECO:0000313" key="5">
    <source>
        <dbReference type="EMBL" id="RCW42253.1"/>
    </source>
</evidence>
<dbReference type="OrthoDB" id="495728at2"/>
<feature type="domain" description="Aerobactin siderophore biosynthesis IucA/IucC-like C-terminal" evidence="4">
    <location>
        <begin position="458"/>
        <end position="609"/>
    </location>
</feature>
<dbReference type="Gene3D" id="1.10.510.40">
    <property type="match status" value="1"/>
</dbReference>
<evidence type="ECO:0000259" key="4">
    <source>
        <dbReference type="Pfam" id="PF06276"/>
    </source>
</evidence>
<comment type="caution">
    <text evidence="5">The sequence shown here is derived from an EMBL/GenBank/DDBJ whole genome shotgun (WGS) entry which is preliminary data.</text>
</comment>